<evidence type="ECO:0000313" key="3">
    <source>
        <dbReference type="Proteomes" id="UP000822476"/>
    </source>
</evidence>
<sequence>MLKSIPTGLQQLNTSKGGALLDEFPALTKSAPISFVASPIRKTRTSSPVIKCNSNDKEISSPSSSVKKRRTKKSQKKSLALVENNSHMLFAADHPCIAIDNNVQRLDCSSVASIWHERGVSTKLQFSSVRPTSSTTDLLPSIRVEDEGFVDSLVESVSSGLMVDTLSPITSDYRCDLTKHKLRPSSNGDSCLSLWPADVTLPDSNRVGLGRRDSTSECNSIVFGSPELPRLWDSLRPDGKFAHTNTHGEETFSNPNHLTDARAPVQMIGEAMDQAVVAAEELEDGTDLLHLISHSLDRFNAIVHPNELSNTTSGIGIIGSQASSDPDSSECGSWEQQRAAPGEEHLDGSAVEDEEREFNRSFLWPSGQFPASCPNRLPMPTELSCSGHRVQVAGDSRPAGSSSVCFPMSCPSIESHHALITKTTLDFESRSSKVSSALGFSGSLAIFSNQLAPVTTTMAVSPVVARQAVTSAVLRACRVTPNEAKSVPSNSSALFRLTQSLMEMDGIGYAQSSGQISGLRSASNDLLLTGSPLARAVSVNAHFSSAHNGNAASASLDHHQDSAANPGPCNLDTILGGLSCLGLNVPDPHHKWIGDLNELASGDSQLSSAVEPRAQHRMVSSASGVPPPPGLTALARADRDGLVNPRSSDSLDLFADGRRSVEQRLFLPSESLPQQQQSRSSITGACSRRSVLSACFPSVKVWNPSGKLTAQLVL</sequence>
<accession>A0A8S9YBJ5</accession>
<feature type="region of interest" description="Disordered" evidence="1">
    <location>
        <begin position="47"/>
        <end position="76"/>
    </location>
</feature>
<protein>
    <submittedName>
        <fullName evidence="2">Uncharacterized protein</fullName>
    </submittedName>
</protein>
<dbReference type="OrthoDB" id="3247158at2759"/>
<evidence type="ECO:0000256" key="1">
    <source>
        <dbReference type="SAM" id="MobiDB-lite"/>
    </source>
</evidence>
<dbReference type="EMBL" id="JTDE01021799">
    <property type="protein sequence ID" value="KAF7232453.1"/>
    <property type="molecule type" value="Genomic_DNA"/>
</dbReference>
<gene>
    <name evidence="2" type="ORF">EG68_09239</name>
</gene>
<reference evidence="2" key="1">
    <citation type="submission" date="2019-07" db="EMBL/GenBank/DDBJ databases">
        <title>Annotation for the trematode Paragonimus miyazaki's.</title>
        <authorList>
            <person name="Choi Y.-J."/>
        </authorList>
    </citation>
    <scope>NUCLEOTIDE SEQUENCE</scope>
    <source>
        <strain evidence="2">Japan</strain>
    </source>
</reference>
<proteinExistence type="predicted"/>
<comment type="caution">
    <text evidence="2">The sequence shown here is derived from an EMBL/GenBank/DDBJ whole genome shotgun (WGS) entry which is preliminary data.</text>
</comment>
<dbReference type="AlphaFoldDB" id="A0A8S9YBJ5"/>
<name>A0A8S9YBJ5_9TREM</name>
<dbReference type="Proteomes" id="UP000822476">
    <property type="component" value="Unassembled WGS sequence"/>
</dbReference>
<feature type="compositionally biased region" description="Basic residues" evidence="1">
    <location>
        <begin position="66"/>
        <end position="76"/>
    </location>
</feature>
<evidence type="ECO:0000313" key="2">
    <source>
        <dbReference type="EMBL" id="KAF7232453.1"/>
    </source>
</evidence>
<feature type="region of interest" description="Disordered" evidence="1">
    <location>
        <begin position="604"/>
        <end position="635"/>
    </location>
</feature>
<feature type="compositionally biased region" description="Polar residues" evidence="1">
    <location>
        <begin position="320"/>
        <end position="336"/>
    </location>
</feature>
<feature type="region of interest" description="Disordered" evidence="1">
    <location>
        <begin position="317"/>
        <end position="352"/>
    </location>
</feature>
<keyword evidence="3" id="KW-1185">Reference proteome</keyword>
<organism evidence="2 3">
    <name type="scientific">Paragonimus skrjabini miyazakii</name>
    <dbReference type="NCBI Taxonomy" id="59628"/>
    <lineage>
        <taxon>Eukaryota</taxon>
        <taxon>Metazoa</taxon>
        <taxon>Spiralia</taxon>
        <taxon>Lophotrochozoa</taxon>
        <taxon>Platyhelminthes</taxon>
        <taxon>Trematoda</taxon>
        <taxon>Digenea</taxon>
        <taxon>Plagiorchiida</taxon>
        <taxon>Troglotremata</taxon>
        <taxon>Troglotrematidae</taxon>
        <taxon>Paragonimus</taxon>
    </lineage>
</organism>